<accession>A0A5C5XRN2</accession>
<protein>
    <submittedName>
        <fullName evidence="1">Uncharacterized protein</fullName>
    </submittedName>
</protein>
<dbReference type="EMBL" id="SJPG01000001">
    <property type="protein sequence ID" value="TWT64392.1"/>
    <property type="molecule type" value="Genomic_DNA"/>
</dbReference>
<comment type="caution">
    <text evidence="1">The sequence shown here is derived from an EMBL/GenBank/DDBJ whole genome shotgun (WGS) entry which is preliminary data.</text>
</comment>
<evidence type="ECO:0000313" key="2">
    <source>
        <dbReference type="Proteomes" id="UP000316095"/>
    </source>
</evidence>
<proteinExistence type="predicted"/>
<evidence type="ECO:0000313" key="1">
    <source>
        <dbReference type="EMBL" id="TWT64392.1"/>
    </source>
</evidence>
<keyword evidence="2" id="KW-1185">Reference proteome</keyword>
<dbReference type="RefSeq" id="WP_146506107.1">
    <property type="nucleotide sequence ID" value="NZ_SJPG01000001.1"/>
</dbReference>
<organism evidence="1 2">
    <name type="scientific">Rubinisphaera italica</name>
    <dbReference type="NCBI Taxonomy" id="2527969"/>
    <lineage>
        <taxon>Bacteria</taxon>
        <taxon>Pseudomonadati</taxon>
        <taxon>Planctomycetota</taxon>
        <taxon>Planctomycetia</taxon>
        <taxon>Planctomycetales</taxon>
        <taxon>Planctomycetaceae</taxon>
        <taxon>Rubinisphaera</taxon>
    </lineage>
</organism>
<name>A0A5C5XRN2_9PLAN</name>
<sequence>MGRSDYLTAATLNDGSCDDDFADAVSGQNAGRVRSALRSRYTRGMFNGAVGAQSSSRHDEMFSLLAEAFESVHHVGDWTPHETGEANLRLSLELIQMELIEAVALCRCEDAVVLVRSVLETANDGLHFSALRGIAASGFSEHRSTVESYLLALPTKRLPDESLPSLKQSAMQALADCNHSA</sequence>
<reference evidence="1 2" key="1">
    <citation type="submission" date="2019-02" db="EMBL/GenBank/DDBJ databases">
        <title>Deep-cultivation of Planctomycetes and their phenomic and genomic characterization uncovers novel biology.</title>
        <authorList>
            <person name="Wiegand S."/>
            <person name="Jogler M."/>
            <person name="Boedeker C."/>
            <person name="Pinto D."/>
            <person name="Vollmers J."/>
            <person name="Rivas-Marin E."/>
            <person name="Kohn T."/>
            <person name="Peeters S.H."/>
            <person name="Heuer A."/>
            <person name="Rast P."/>
            <person name="Oberbeckmann S."/>
            <person name="Bunk B."/>
            <person name="Jeske O."/>
            <person name="Meyerdierks A."/>
            <person name="Storesund J.E."/>
            <person name="Kallscheuer N."/>
            <person name="Luecker S."/>
            <person name="Lage O.M."/>
            <person name="Pohl T."/>
            <person name="Merkel B.J."/>
            <person name="Hornburger P."/>
            <person name="Mueller R.-W."/>
            <person name="Bruemmer F."/>
            <person name="Labrenz M."/>
            <person name="Spormann A.M."/>
            <person name="Op Den Camp H."/>
            <person name="Overmann J."/>
            <person name="Amann R."/>
            <person name="Jetten M.S.M."/>
            <person name="Mascher T."/>
            <person name="Medema M.H."/>
            <person name="Devos D.P."/>
            <person name="Kaster A.-K."/>
            <person name="Ovreas L."/>
            <person name="Rohde M."/>
            <person name="Galperin M.Y."/>
            <person name="Jogler C."/>
        </authorList>
    </citation>
    <scope>NUCLEOTIDE SEQUENCE [LARGE SCALE GENOMIC DNA]</scope>
    <source>
        <strain evidence="1 2">Pan54</strain>
    </source>
</reference>
<dbReference type="Proteomes" id="UP000316095">
    <property type="component" value="Unassembled WGS sequence"/>
</dbReference>
<dbReference type="AlphaFoldDB" id="A0A5C5XRN2"/>
<gene>
    <name evidence="1" type="ORF">Pan54_51540</name>
</gene>